<dbReference type="PRINTS" id="PR00455">
    <property type="entry name" value="HTHTETR"/>
</dbReference>
<evidence type="ECO:0000259" key="5">
    <source>
        <dbReference type="PROSITE" id="PS50977"/>
    </source>
</evidence>
<organism evidence="6 7">
    <name type="scientific">Paenibacillus oenotherae</name>
    <dbReference type="NCBI Taxonomy" id="1435645"/>
    <lineage>
        <taxon>Bacteria</taxon>
        <taxon>Bacillati</taxon>
        <taxon>Bacillota</taxon>
        <taxon>Bacilli</taxon>
        <taxon>Bacillales</taxon>
        <taxon>Paenibacillaceae</taxon>
        <taxon>Paenibacillus</taxon>
    </lineage>
</organism>
<dbReference type="PROSITE" id="PS50977">
    <property type="entry name" value="HTH_TETR_2"/>
    <property type="match status" value="1"/>
</dbReference>
<gene>
    <name evidence="6" type="ORF">K0T92_06420</name>
</gene>
<accession>A0ABS7D3F6</accession>
<dbReference type="PANTHER" id="PTHR30055">
    <property type="entry name" value="HTH-TYPE TRANSCRIPTIONAL REGULATOR RUTR"/>
    <property type="match status" value="1"/>
</dbReference>
<dbReference type="SUPFAM" id="SSF46689">
    <property type="entry name" value="Homeodomain-like"/>
    <property type="match status" value="1"/>
</dbReference>
<dbReference type="InterPro" id="IPR001647">
    <property type="entry name" value="HTH_TetR"/>
</dbReference>
<dbReference type="PANTHER" id="PTHR30055:SF240">
    <property type="entry name" value="HTH-TYPE TRANSCRIPTIONAL REGULATOR ACRR"/>
    <property type="match status" value="1"/>
</dbReference>
<dbReference type="Pfam" id="PF00440">
    <property type="entry name" value="TetR_N"/>
    <property type="match status" value="1"/>
</dbReference>
<feature type="domain" description="HTH tetR-type" evidence="5">
    <location>
        <begin position="10"/>
        <end position="70"/>
    </location>
</feature>
<keyword evidence="2 4" id="KW-0238">DNA-binding</keyword>
<evidence type="ECO:0000256" key="4">
    <source>
        <dbReference type="PROSITE-ProRule" id="PRU00335"/>
    </source>
</evidence>
<dbReference type="InterPro" id="IPR050109">
    <property type="entry name" value="HTH-type_TetR-like_transc_reg"/>
</dbReference>
<comment type="caution">
    <text evidence="6">The sequence shown here is derived from an EMBL/GenBank/DDBJ whole genome shotgun (WGS) entry which is preliminary data.</text>
</comment>
<evidence type="ECO:0000313" key="7">
    <source>
        <dbReference type="Proteomes" id="UP000812277"/>
    </source>
</evidence>
<sequence length="215" mass="23947">MTTRRKQLTEDIKAGIREAAAALFAEKGYPSVTMREIAKAAGCSHTAIYLHYKNKEDLLQQIAIPPLEELERRMLAQLDNPAAEPMRALAAVCREYAVFCLTKASLQTVLIASGSVRVDEEHPELEVNRIRNRLFGHMLNALGRVLDERKEGGAQAVGPVGSEEALNQARILFYYVQGFVSTYTYHTEPIEDLLERTLPIFEGGIKTIVTGLRCS</sequence>
<dbReference type="InterPro" id="IPR009057">
    <property type="entry name" value="Homeodomain-like_sf"/>
</dbReference>
<evidence type="ECO:0000256" key="3">
    <source>
        <dbReference type="ARBA" id="ARBA00023163"/>
    </source>
</evidence>
<protein>
    <submittedName>
        <fullName evidence="6">TetR/AcrR family transcriptional regulator</fullName>
    </submittedName>
</protein>
<evidence type="ECO:0000256" key="1">
    <source>
        <dbReference type="ARBA" id="ARBA00023015"/>
    </source>
</evidence>
<reference evidence="6 7" key="1">
    <citation type="submission" date="2021-07" db="EMBL/GenBank/DDBJ databases">
        <title>Paenibacillus radiodurans sp. nov., isolated from the southeastern edge of Tengger Desert.</title>
        <authorList>
            <person name="Zhang G."/>
        </authorList>
    </citation>
    <scope>NUCLEOTIDE SEQUENCE [LARGE SCALE GENOMIC DNA]</scope>
    <source>
        <strain evidence="6 7">DT7-4</strain>
    </source>
</reference>
<keyword evidence="7" id="KW-1185">Reference proteome</keyword>
<dbReference type="RefSeq" id="WP_219871626.1">
    <property type="nucleotide sequence ID" value="NZ_JAHZIJ010000003.1"/>
</dbReference>
<dbReference type="Gene3D" id="1.10.357.10">
    <property type="entry name" value="Tetracycline Repressor, domain 2"/>
    <property type="match status" value="1"/>
</dbReference>
<name>A0ABS7D3F6_9BACL</name>
<keyword evidence="1" id="KW-0805">Transcription regulation</keyword>
<feature type="DNA-binding region" description="H-T-H motif" evidence="4">
    <location>
        <begin position="33"/>
        <end position="52"/>
    </location>
</feature>
<dbReference type="EMBL" id="JAHZIJ010000003">
    <property type="protein sequence ID" value="MBW7474373.1"/>
    <property type="molecule type" value="Genomic_DNA"/>
</dbReference>
<evidence type="ECO:0000313" key="6">
    <source>
        <dbReference type="EMBL" id="MBW7474373.1"/>
    </source>
</evidence>
<evidence type="ECO:0000256" key="2">
    <source>
        <dbReference type="ARBA" id="ARBA00023125"/>
    </source>
</evidence>
<dbReference type="Proteomes" id="UP000812277">
    <property type="component" value="Unassembled WGS sequence"/>
</dbReference>
<proteinExistence type="predicted"/>
<keyword evidence="3" id="KW-0804">Transcription</keyword>